<evidence type="ECO:0000313" key="10">
    <source>
        <dbReference type="Proteomes" id="UP000309544"/>
    </source>
</evidence>
<keyword evidence="4 7" id="KW-0689">Ribosomal protein</keyword>
<sequence>MGQNEKTMRRRKVKLRSRTRGQGTAETPRLCVYRSVSQIYAQLIDDVTGSTMLAVSSMSKDGRDLSGTKSEVSRSVGKLVGEKALEKGITKVIFDRNGFRYHGRVKALADGAREAGLVF</sequence>
<comment type="subunit">
    <text evidence="7">Part of the 50S ribosomal subunit; part of the 5S rRNA/L5/L18/L25 subcomplex. Contacts the 5S and 23S rRNAs.</text>
</comment>
<dbReference type="SUPFAM" id="SSF53137">
    <property type="entry name" value="Translational machinery components"/>
    <property type="match status" value="1"/>
</dbReference>
<dbReference type="AlphaFoldDB" id="A0A5C4S3V8"/>
<comment type="similarity">
    <text evidence="1 7">Belongs to the universal ribosomal protein uL18 family.</text>
</comment>
<evidence type="ECO:0000313" key="9">
    <source>
        <dbReference type="EMBL" id="TNJ37799.1"/>
    </source>
</evidence>
<keyword evidence="2 7" id="KW-0699">rRNA-binding</keyword>
<proteinExistence type="inferred from homology"/>
<dbReference type="FunFam" id="3.30.420.100:FF:000001">
    <property type="entry name" value="50S ribosomal protein L18"/>
    <property type="match status" value="1"/>
</dbReference>
<name>A0A5C4S3V8_PROVB</name>
<feature type="compositionally biased region" description="Basic residues" evidence="8">
    <location>
        <begin position="8"/>
        <end position="19"/>
    </location>
</feature>
<keyword evidence="3 7" id="KW-0694">RNA-binding</keyword>
<dbReference type="Pfam" id="PF00861">
    <property type="entry name" value="Ribosomal_L18p"/>
    <property type="match status" value="1"/>
</dbReference>
<dbReference type="CDD" id="cd00432">
    <property type="entry name" value="Ribosomal_L18_L5e"/>
    <property type="match status" value="1"/>
</dbReference>
<dbReference type="Proteomes" id="UP000309544">
    <property type="component" value="Unassembled WGS sequence"/>
</dbReference>
<evidence type="ECO:0000256" key="1">
    <source>
        <dbReference type="ARBA" id="ARBA00007116"/>
    </source>
</evidence>
<organism evidence="9 10">
    <name type="scientific">Prosthecochloris vibrioformis</name>
    <name type="common">Chlorobium vibrioforme</name>
    <dbReference type="NCBI Taxonomy" id="1098"/>
    <lineage>
        <taxon>Bacteria</taxon>
        <taxon>Pseudomonadati</taxon>
        <taxon>Chlorobiota</taxon>
        <taxon>Chlorobiia</taxon>
        <taxon>Chlorobiales</taxon>
        <taxon>Chlorobiaceae</taxon>
        <taxon>Prosthecochloris</taxon>
    </lineage>
</organism>
<dbReference type="PANTHER" id="PTHR12899:SF3">
    <property type="entry name" value="LARGE RIBOSOMAL SUBUNIT PROTEIN UL18M"/>
    <property type="match status" value="1"/>
</dbReference>
<dbReference type="NCBIfam" id="TIGR00060">
    <property type="entry name" value="L18_bact"/>
    <property type="match status" value="1"/>
</dbReference>
<dbReference type="EMBL" id="VDCI01000001">
    <property type="protein sequence ID" value="TNJ37799.1"/>
    <property type="molecule type" value="Genomic_DNA"/>
</dbReference>
<dbReference type="GO" id="GO:0006412">
    <property type="term" value="P:translation"/>
    <property type="evidence" value="ECO:0007669"/>
    <property type="project" value="UniProtKB-UniRule"/>
</dbReference>
<protein>
    <recommendedName>
        <fullName evidence="6 7">Large ribosomal subunit protein uL18</fullName>
    </recommendedName>
</protein>
<dbReference type="PANTHER" id="PTHR12899">
    <property type="entry name" value="39S RIBOSOMAL PROTEIN L18, MITOCHONDRIAL"/>
    <property type="match status" value="1"/>
</dbReference>
<comment type="caution">
    <text evidence="9">The sequence shown here is derived from an EMBL/GenBank/DDBJ whole genome shotgun (WGS) entry which is preliminary data.</text>
</comment>
<evidence type="ECO:0000256" key="4">
    <source>
        <dbReference type="ARBA" id="ARBA00022980"/>
    </source>
</evidence>
<evidence type="ECO:0000256" key="7">
    <source>
        <dbReference type="HAMAP-Rule" id="MF_01337"/>
    </source>
</evidence>
<gene>
    <name evidence="7" type="primary">rplR</name>
    <name evidence="9" type="ORF">FGF68_01080</name>
</gene>
<dbReference type="InterPro" id="IPR057268">
    <property type="entry name" value="Ribosomal_L18"/>
</dbReference>
<dbReference type="RefSeq" id="WP_068867968.1">
    <property type="nucleotide sequence ID" value="NZ_VDCI01000001.1"/>
</dbReference>
<evidence type="ECO:0000256" key="3">
    <source>
        <dbReference type="ARBA" id="ARBA00022884"/>
    </source>
</evidence>
<accession>A0A5C4S3V8</accession>
<dbReference type="InterPro" id="IPR004389">
    <property type="entry name" value="Ribosomal_uL18_bac-type"/>
</dbReference>
<dbReference type="GO" id="GO:0022625">
    <property type="term" value="C:cytosolic large ribosomal subunit"/>
    <property type="evidence" value="ECO:0007669"/>
    <property type="project" value="TreeGrafter"/>
</dbReference>
<dbReference type="GO" id="GO:0008097">
    <property type="term" value="F:5S rRNA binding"/>
    <property type="evidence" value="ECO:0007669"/>
    <property type="project" value="TreeGrafter"/>
</dbReference>
<dbReference type="Gene3D" id="3.30.420.100">
    <property type="match status" value="1"/>
</dbReference>
<reference evidence="9 10" key="1">
    <citation type="submission" date="2019-05" db="EMBL/GenBank/DDBJ databases">
        <title>Draft Whole-Genome sequence of the green sulfur bacterium Prosthecochloris vibrioformis DSM 260.</title>
        <authorList>
            <person name="Meyer T.E."/>
            <person name="Kyndt J.A."/>
        </authorList>
    </citation>
    <scope>NUCLEOTIDE SEQUENCE [LARGE SCALE GENOMIC DNA]</scope>
    <source>
        <strain evidence="9 10">DSM 260</strain>
    </source>
</reference>
<keyword evidence="5 7" id="KW-0687">Ribonucleoprotein</keyword>
<dbReference type="InterPro" id="IPR005484">
    <property type="entry name" value="Ribosomal_uL18_bac/plant/anim"/>
</dbReference>
<evidence type="ECO:0000256" key="5">
    <source>
        <dbReference type="ARBA" id="ARBA00023274"/>
    </source>
</evidence>
<evidence type="ECO:0000256" key="2">
    <source>
        <dbReference type="ARBA" id="ARBA00022730"/>
    </source>
</evidence>
<dbReference type="GO" id="GO:0003735">
    <property type="term" value="F:structural constituent of ribosome"/>
    <property type="evidence" value="ECO:0007669"/>
    <property type="project" value="InterPro"/>
</dbReference>
<dbReference type="HAMAP" id="MF_01337_B">
    <property type="entry name" value="Ribosomal_uL18_B"/>
    <property type="match status" value="1"/>
</dbReference>
<keyword evidence="10" id="KW-1185">Reference proteome</keyword>
<evidence type="ECO:0000256" key="6">
    <source>
        <dbReference type="ARBA" id="ARBA00035197"/>
    </source>
</evidence>
<evidence type="ECO:0000256" key="8">
    <source>
        <dbReference type="SAM" id="MobiDB-lite"/>
    </source>
</evidence>
<feature type="region of interest" description="Disordered" evidence="8">
    <location>
        <begin position="1"/>
        <end position="26"/>
    </location>
</feature>
<comment type="function">
    <text evidence="7">This is one of the proteins that bind and probably mediate the attachment of the 5S RNA into the large ribosomal subunit, where it forms part of the central protuberance.</text>
</comment>